<feature type="domain" description="Post-SET" evidence="11">
    <location>
        <begin position="1194"/>
        <end position="1210"/>
    </location>
</feature>
<dbReference type="InterPro" id="IPR007728">
    <property type="entry name" value="Pre-SET_dom"/>
</dbReference>
<evidence type="ECO:0000256" key="7">
    <source>
        <dbReference type="ARBA" id="ARBA00022833"/>
    </source>
</evidence>
<dbReference type="PROSITE" id="PS50280">
    <property type="entry name" value="SET"/>
    <property type="match status" value="1"/>
</dbReference>
<dbReference type="GO" id="GO:0005694">
    <property type="term" value="C:chromosome"/>
    <property type="evidence" value="ECO:0007669"/>
    <property type="project" value="UniProtKB-SubCell"/>
</dbReference>
<dbReference type="SMART" id="SM00468">
    <property type="entry name" value="PreSET"/>
    <property type="match status" value="1"/>
</dbReference>
<keyword evidence="7" id="KW-0862">Zinc</keyword>
<feature type="compositionally biased region" description="Polar residues" evidence="8">
    <location>
        <begin position="310"/>
        <end position="374"/>
    </location>
</feature>
<dbReference type="InterPro" id="IPR003616">
    <property type="entry name" value="Post-SET_dom"/>
</dbReference>
<dbReference type="EMBL" id="AACS02000012">
    <property type="protein sequence ID" value="EAU87055.2"/>
    <property type="molecule type" value="Genomic_DNA"/>
</dbReference>
<dbReference type="GO" id="GO:0008270">
    <property type="term" value="F:zinc ion binding"/>
    <property type="evidence" value="ECO:0007669"/>
    <property type="project" value="InterPro"/>
</dbReference>
<dbReference type="VEuPathDB" id="FungiDB:CC1G_12392"/>
<feature type="compositionally biased region" description="Basic and acidic residues" evidence="8">
    <location>
        <begin position="465"/>
        <end position="477"/>
    </location>
</feature>
<feature type="compositionally biased region" description="Basic and acidic residues" evidence="8">
    <location>
        <begin position="1"/>
        <end position="17"/>
    </location>
</feature>
<evidence type="ECO:0000256" key="2">
    <source>
        <dbReference type="ARBA" id="ARBA00022454"/>
    </source>
</evidence>
<dbReference type="Pfam" id="PF05033">
    <property type="entry name" value="Pre-SET"/>
    <property type="match status" value="1"/>
</dbReference>
<keyword evidence="3" id="KW-0489">Methyltransferase</keyword>
<feature type="compositionally biased region" description="Low complexity" evidence="8">
    <location>
        <begin position="738"/>
        <end position="747"/>
    </location>
</feature>
<feature type="domain" description="SET" evidence="9">
    <location>
        <begin position="1040"/>
        <end position="1174"/>
    </location>
</feature>
<keyword evidence="2" id="KW-0158">Chromosome</keyword>
<organism evidence="12 13">
    <name type="scientific">Coprinopsis cinerea (strain Okayama-7 / 130 / ATCC MYA-4618 / FGSC 9003)</name>
    <name type="common">Inky cap fungus</name>
    <name type="synonym">Hormographiella aspergillata</name>
    <dbReference type="NCBI Taxonomy" id="240176"/>
    <lineage>
        <taxon>Eukaryota</taxon>
        <taxon>Fungi</taxon>
        <taxon>Dikarya</taxon>
        <taxon>Basidiomycota</taxon>
        <taxon>Agaricomycotina</taxon>
        <taxon>Agaricomycetes</taxon>
        <taxon>Agaricomycetidae</taxon>
        <taxon>Agaricales</taxon>
        <taxon>Agaricineae</taxon>
        <taxon>Psathyrellaceae</taxon>
        <taxon>Coprinopsis</taxon>
    </lineage>
</organism>
<keyword evidence="5" id="KW-0949">S-adenosyl-L-methionine</keyword>
<proteinExistence type="predicted"/>
<dbReference type="Gene3D" id="2.170.270.10">
    <property type="entry name" value="SET domain"/>
    <property type="match status" value="1"/>
</dbReference>
<dbReference type="PANTHER" id="PTHR46223:SF3">
    <property type="entry name" value="HISTONE-LYSINE N-METHYLTRANSFERASE SET-23"/>
    <property type="match status" value="1"/>
</dbReference>
<feature type="compositionally biased region" description="Basic residues" evidence="8">
    <location>
        <begin position="493"/>
        <end position="504"/>
    </location>
</feature>
<dbReference type="GO" id="GO:0042054">
    <property type="term" value="F:histone methyltransferase activity"/>
    <property type="evidence" value="ECO:0007669"/>
    <property type="project" value="InterPro"/>
</dbReference>
<evidence type="ECO:0000256" key="6">
    <source>
        <dbReference type="ARBA" id="ARBA00022723"/>
    </source>
</evidence>
<dbReference type="InParanoid" id="A8NLT5"/>
<evidence type="ECO:0008006" key="14">
    <source>
        <dbReference type="Google" id="ProtNLM"/>
    </source>
</evidence>
<dbReference type="GO" id="GO:0005634">
    <property type="term" value="C:nucleus"/>
    <property type="evidence" value="ECO:0007669"/>
    <property type="project" value="InterPro"/>
</dbReference>
<feature type="compositionally biased region" description="Acidic residues" evidence="8">
    <location>
        <begin position="35"/>
        <end position="52"/>
    </location>
</feature>
<evidence type="ECO:0000313" key="13">
    <source>
        <dbReference type="Proteomes" id="UP000001861"/>
    </source>
</evidence>
<evidence type="ECO:0000259" key="9">
    <source>
        <dbReference type="PROSITE" id="PS50280"/>
    </source>
</evidence>
<gene>
    <name evidence="12" type="ORF">CC1G_12392</name>
</gene>
<evidence type="ECO:0000256" key="4">
    <source>
        <dbReference type="ARBA" id="ARBA00022679"/>
    </source>
</evidence>
<dbReference type="GO" id="GO:0032259">
    <property type="term" value="P:methylation"/>
    <property type="evidence" value="ECO:0007669"/>
    <property type="project" value="UniProtKB-KW"/>
</dbReference>
<feature type="compositionally biased region" description="Polar residues" evidence="8">
    <location>
        <begin position="220"/>
        <end position="234"/>
    </location>
</feature>
<dbReference type="OrthoDB" id="308383at2759"/>
<dbReference type="PANTHER" id="PTHR46223">
    <property type="entry name" value="HISTONE-LYSINE N-METHYLTRANSFERASE SUV39H"/>
    <property type="match status" value="1"/>
</dbReference>
<dbReference type="Pfam" id="PF00856">
    <property type="entry name" value="SET"/>
    <property type="match status" value="1"/>
</dbReference>
<evidence type="ECO:0000256" key="5">
    <source>
        <dbReference type="ARBA" id="ARBA00022691"/>
    </source>
</evidence>
<dbReference type="OMA" id="WLIWLTP"/>
<dbReference type="InterPro" id="IPR046341">
    <property type="entry name" value="SET_dom_sf"/>
</dbReference>
<keyword evidence="4" id="KW-0808">Transferase</keyword>
<feature type="region of interest" description="Disordered" evidence="8">
    <location>
        <begin position="1"/>
        <end position="414"/>
    </location>
</feature>
<feature type="compositionally biased region" description="Polar residues" evidence="8">
    <location>
        <begin position="658"/>
        <end position="668"/>
    </location>
</feature>
<feature type="compositionally biased region" description="Polar residues" evidence="8">
    <location>
        <begin position="96"/>
        <end position="106"/>
    </location>
</feature>
<feature type="compositionally biased region" description="Basic and acidic residues" evidence="8">
    <location>
        <begin position="118"/>
        <end position="129"/>
    </location>
</feature>
<dbReference type="AlphaFoldDB" id="A8NLT5"/>
<evidence type="ECO:0000313" key="12">
    <source>
        <dbReference type="EMBL" id="EAU87055.2"/>
    </source>
</evidence>
<dbReference type="SUPFAM" id="SSF82199">
    <property type="entry name" value="SET domain"/>
    <property type="match status" value="1"/>
</dbReference>
<evidence type="ECO:0000259" key="11">
    <source>
        <dbReference type="PROSITE" id="PS50868"/>
    </source>
</evidence>
<dbReference type="HOGENOM" id="CLU_269719_0_0_1"/>
<accession>A8NLT5</accession>
<feature type="compositionally biased region" description="Low complexity" evidence="8">
    <location>
        <begin position="153"/>
        <end position="186"/>
    </location>
</feature>
<evidence type="ECO:0000256" key="1">
    <source>
        <dbReference type="ARBA" id="ARBA00004286"/>
    </source>
</evidence>
<keyword evidence="6" id="KW-0479">Metal-binding</keyword>
<reference evidence="12 13" key="1">
    <citation type="journal article" date="2010" name="Proc. Natl. Acad. Sci. U.S.A.">
        <title>Insights into evolution of multicellular fungi from the assembled chromosomes of the mushroom Coprinopsis cinerea (Coprinus cinereus).</title>
        <authorList>
            <person name="Stajich J.E."/>
            <person name="Wilke S.K."/>
            <person name="Ahren D."/>
            <person name="Au C.H."/>
            <person name="Birren B.W."/>
            <person name="Borodovsky M."/>
            <person name="Burns C."/>
            <person name="Canback B."/>
            <person name="Casselton L.A."/>
            <person name="Cheng C.K."/>
            <person name="Deng J."/>
            <person name="Dietrich F.S."/>
            <person name="Fargo D.C."/>
            <person name="Farman M.L."/>
            <person name="Gathman A.C."/>
            <person name="Goldberg J."/>
            <person name="Guigo R."/>
            <person name="Hoegger P.J."/>
            <person name="Hooker J.B."/>
            <person name="Huggins A."/>
            <person name="James T.Y."/>
            <person name="Kamada T."/>
            <person name="Kilaru S."/>
            <person name="Kodira C."/>
            <person name="Kues U."/>
            <person name="Kupfer D."/>
            <person name="Kwan H.S."/>
            <person name="Lomsadze A."/>
            <person name="Li W."/>
            <person name="Lilly W.W."/>
            <person name="Ma L.J."/>
            <person name="Mackey A.J."/>
            <person name="Manning G."/>
            <person name="Martin F."/>
            <person name="Muraguchi H."/>
            <person name="Natvig D.O."/>
            <person name="Palmerini H."/>
            <person name="Ramesh M.A."/>
            <person name="Rehmeyer C.J."/>
            <person name="Roe B.A."/>
            <person name="Shenoy N."/>
            <person name="Stanke M."/>
            <person name="Ter-Hovhannisyan V."/>
            <person name="Tunlid A."/>
            <person name="Velagapudi R."/>
            <person name="Vision T.J."/>
            <person name="Zeng Q."/>
            <person name="Zolan M.E."/>
            <person name="Pukkila P.J."/>
        </authorList>
    </citation>
    <scope>NUCLEOTIDE SEQUENCE [LARGE SCALE GENOMIC DNA]</scope>
    <source>
        <strain evidence="13">Okayama-7 / 130 / ATCC MYA-4618 / FGSC 9003</strain>
    </source>
</reference>
<dbReference type="SMART" id="SM00317">
    <property type="entry name" value="SET"/>
    <property type="match status" value="1"/>
</dbReference>
<keyword evidence="13" id="KW-1185">Reference proteome</keyword>
<dbReference type="InterPro" id="IPR001214">
    <property type="entry name" value="SET_dom"/>
</dbReference>
<feature type="compositionally biased region" description="Low complexity" evidence="8">
    <location>
        <begin position="552"/>
        <end position="562"/>
    </location>
</feature>
<protein>
    <recommendedName>
        <fullName evidence="14">SET domain-containing protein</fullName>
    </recommendedName>
</protein>
<sequence length="1211" mass="130682">MRGLVHDYKPARMREEQDSALPGWEVLPTQRAGSDIDDEDDDDDGEDDEEQVDQLSPPRPTQYTGKRPLYRPSLMKRPPESQIGGRSNTRERAPVASTSSQRQTAANGDDDEPATVVTEHDSSPQDHPSRAHQTARKSTGKKRVPPSAKSLGSEAAPSASSASRPLLAENPSAGSSRSSPSGSTSTEKQPRRTLARKSTGGPNYGRVRRLRPVVARPRPSVTSTSNAWTGPSTADRTRRSPSVICISSDEDEAPLLPRPSTTKVKKPPPRKSDTGKQAGPSSFSALFSPAKKTTNGAGREGSQGWDNFAASLNNALQQQQGTSANRPSIRSTDQPADPGPSTSTTRRPASPAKQTTLDGYVQSRPSSPTKQSTLDGFVASRPGPISRTTNEGDATMAYTPSDFDGNQDEYAPPEHHVIEPDMRGMEEALGFSVSAFARSRSRAATPTEAGPSTVKQQPFSPAIAADKKGKQRAERQMDVAGAFTQNAEAQRSKKEKKKVKKKRQSVVPVVKLSGFGSKDDPFTLDDSDDDAGKASATAPVGGVSWAESNLNPPSTVTATATAPLPPLPVRPPAPPPTLVATSSTTATTGGTKAPALEPAVSTSTAIGSSVKDASKGSKLKELLEQERSRVAASTPVPIPRPASQAPVTPSIASVPLAPTSNPTVSPDKSFTETRGGESRGSSEEQESRDTSAKSTPSSAVVLPSSATKAVPVLGTSMTTAVGVHSREEGMEDEDDDLPTLPLTGPEEVGTSDENAAMEVDDLLVPSRQSSAEIEDITVALGSQDIANGEPSRQPSSDEDEGSPSTPEDQDNSEFDVANDEDDDDELALVPGQPPPPLESKTARIEKFKAAAVTTPARTGASGFQQLTFHDYRLHLQNTPFEVYYARDLPHSLQDGINNTKDMHLLAGMRDLFKAFIQEHTVQDEPDAPPIDIINNIDDEPAPPWEFHYSNQMWHSDNVPPPDVKNLEGCDCVGRCTKSCACLRRQKKLLDPEGPPGQVNDFMYDKKGRLRHPEFQEPIVECNALCGCDQDCVNRVVQNGRKVQVSIQKTKHKGWGVFAGPKKIPKGTFLGVYSGELLTDEEGDERGKVYNKFGRTYLFNLDFWFLKANLTPEEAEEWDNKYVVDAFNVGNNHSCDPNCKIHPCFINEANKEKPLLTVFTDRDIDPYEEICFNYTGMDADEAKARVSEMAKTDKIYEPCMCGAKNCCGVMFE</sequence>
<feature type="region of interest" description="Disordered" evidence="8">
    <location>
        <begin position="440"/>
        <end position="840"/>
    </location>
</feature>
<evidence type="ECO:0000259" key="10">
    <source>
        <dbReference type="PROSITE" id="PS50867"/>
    </source>
</evidence>
<dbReference type="eggNOG" id="KOG1082">
    <property type="taxonomic scope" value="Eukaryota"/>
</dbReference>
<feature type="compositionally biased region" description="Basic and acidic residues" evidence="8">
    <location>
        <begin position="612"/>
        <end position="629"/>
    </location>
</feature>
<evidence type="ECO:0000256" key="8">
    <source>
        <dbReference type="SAM" id="MobiDB-lite"/>
    </source>
</evidence>
<dbReference type="KEGG" id="cci:CC1G_12392"/>
<comment type="caution">
    <text evidence="12">The sequence shown here is derived from an EMBL/GenBank/DDBJ whole genome shotgun (WGS) entry which is preliminary data.</text>
</comment>
<dbReference type="RefSeq" id="XP_001834772.2">
    <property type="nucleotide sequence ID" value="XM_001834720.2"/>
</dbReference>
<feature type="domain" description="Pre-SET" evidence="10">
    <location>
        <begin position="967"/>
        <end position="1039"/>
    </location>
</feature>
<feature type="compositionally biased region" description="Low complexity" evidence="8">
    <location>
        <begin position="578"/>
        <end position="595"/>
    </location>
</feature>
<feature type="compositionally biased region" description="Pro residues" evidence="8">
    <location>
        <begin position="563"/>
        <end position="577"/>
    </location>
</feature>
<comment type="subcellular location">
    <subcellularLocation>
        <location evidence="1">Chromosome</location>
    </subcellularLocation>
</comment>
<dbReference type="Proteomes" id="UP000001861">
    <property type="component" value="Unassembled WGS sequence"/>
</dbReference>
<feature type="compositionally biased region" description="Acidic residues" evidence="8">
    <location>
        <begin position="796"/>
        <end position="826"/>
    </location>
</feature>
<dbReference type="PROSITE" id="PS50867">
    <property type="entry name" value="PRE_SET"/>
    <property type="match status" value="1"/>
</dbReference>
<dbReference type="InterPro" id="IPR050973">
    <property type="entry name" value="H3K9_Histone-Lys_N-MTase"/>
</dbReference>
<dbReference type="PROSITE" id="PS50868">
    <property type="entry name" value="POST_SET"/>
    <property type="match status" value="1"/>
</dbReference>
<feature type="compositionally biased region" description="Polar residues" evidence="8">
    <location>
        <begin position="279"/>
        <end position="296"/>
    </location>
</feature>
<feature type="compositionally biased region" description="Basic and acidic residues" evidence="8">
    <location>
        <begin position="669"/>
        <end position="691"/>
    </location>
</feature>
<dbReference type="STRING" id="240176.A8NLT5"/>
<name>A8NLT5_COPC7</name>
<evidence type="ECO:0000256" key="3">
    <source>
        <dbReference type="ARBA" id="ARBA00022603"/>
    </source>
</evidence>
<dbReference type="GeneID" id="6011289"/>
<feature type="compositionally biased region" description="Basic residues" evidence="8">
    <location>
        <begin position="133"/>
        <end position="144"/>
    </location>
</feature>